<reference evidence="2" key="1">
    <citation type="submission" date="2020-12" db="EMBL/GenBank/DDBJ databases">
        <authorList>
            <person name="Huq M.A."/>
        </authorList>
    </citation>
    <scope>NUCLEOTIDE SEQUENCE</scope>
    <source>
        <strain evidence="2">MAHUQ-46</strain>
    </source>
</reference>
<evidence type="ECO:0000313" key="2">
    <source>
        <dbReference type="EMBL" id="MBJ6363624.1"/>
    </source>
</evidence>
<comment type="caution">
    <text evidence="2">The sequence shown here is derived from an EMBL/GenBank/DDBJ whole genome shotgun (WGS) entry which is preliminary data.</text>
</comment>
<dbReference type="Pfam" id="PF01521">
    <property type="entry name" value="Fe-S_biosyn"/>
    <property type="match status" value="1"/>
</dbReference>
<dbReference type="InterPro" id="IPR035903">
    <property type="entry name" value="HesB-like_dom_sf"/>
</dbReference>
<evidence type="ECO:0000259" key="1">
    <source>
        <dbReference type="Pfam" id="PF01521"/>
    </source>
</evidence>
<feature type="domain" description="Core" evidence="1">
    <location>
        <begin position="1"/>
        <end position="103"/>
    </location>
</feature>
<sequence length="108" mass="12216">MKIVFTEAAQAKLLPLLEPEHAKLKLLYDTEGCGCVVSGVPALQLVEGPGPYDRPGEGQPIPFLFEQRHEVFFESELKVDYSAEKGQFSLKSDQQIYTNHLRLIRQQN</sequence>
<dbReference type="InterPro" id="IPR000361">
    <property type="entry name" value="ATAP_core_dom"/>
</dbReference>
<organism evidence="2 3">
    <name type="scientific">Paenibacillus roseus</name>
    <dbReference type="NCBI Taxonomy" id="2798579"/>
    <lineage>
        <taxon>Bacteria</taxon>
        <taxon>Bacillati</taxon>
        <taxon>Bacillota</taxon>
        <taxon>Bacilli</taxon>
        <taxon>Bacillales</taxon>
        <taxon>Paenibacillaceae</taxon>
        <taxon>Paenibacillus</taxon>
    </lineage>
</organism>
<name>A0A934MSV3_9BACL</name>
<dbReference type="Proteomes" id="UP000640274">
    <property type="component" value="Unassembled WGS sequence"/>
</dbReference>
<accession>A0A934MSV3</accession>
<dbReference type="EMBL" id="JAELUP010000103">
    <property type="protein sequence ID" value="MBJ6363624.1"/>
    <property type="molecule type" value="Genomic_DNA"/>
</dbReference>
<dbReference type="AlphaFoldDB" id="A0A934MSV3"/>
<protein>
    <submittedName>
        <fullName evidence="2">Iron-sulfur cluster biosynthesis family protein</fullName>
    </submittedName>
</protein>
<dbReference type="Gene3D" id="2.60.300.12">
    <property type="entry name" value="HesB-like domain"/>
    <property type="match status" value="1"/>
</dbReference>
<dbReference type="RefSeq" id="WP_199021153.1">
    <property type="nucleotide sequence ID" value="NZ_JAELUP010000103.1"/>
</dbReference>
<keyword evidence="3" id="KW-1185">Reference proteome</keyword>
<evidence type="ECO:0000313" key="3">
    <source>
        <dbReference type="Proteomes" id="UP000640274"/>
    </source>
</evidence>
<dbReference type="SUPFAM" id="SSF89360">
    <property type="entry name" value="HesB-like domain"/>
    <property type="match status" value="1"/>
</dbReference>
<proteinExistence type="predicted"/>
<gene>
    <name evidence="2" type="ORF">JFN88_20655</name>
</gene>